<dbReference type="EMBL" id="ACFT01000122">
    <property type="protein sequence ID" value="EEV25379.1"/>
    <property type="molecule type" value="Genomic_DNA"/>
</dbReference>
<keyword evidence="2" id="KW-1185">Reference proteome</keyword>
<evidence type="ECO:0000313" key="1">
    <source>
        <dbReference type="EMBL" id="EEV25379.1"/>
    </source>
</evidence>
<name>A0ABP2GUG4_9PAST</name>
<dbReference type="Proteomes" id="UP000003394">
    <property type="component" value="Unassembled WGS sequence"/>
</dbReference>
<gene>
    <name evidence="1" type="ORF">AM202_04127</name>
</gene>
<protein>
    <submittedName>
        <fullName evidence="1">Uncharacterized protein</fullName>
    </submittedName>
</protein>
<evidence type="ECO:0000313" key="2">
    <source>
        <dbReference type="Proteomes" id="UP000003394"/>
    </source>
</evidence>
<organism evidence="1 2">
    <name type="scientific">Actinobacillus minor 202</name>
    <dbReference type="NCBI Taxonomy" id="591023"/>
    <lineage>
        <taxon>Bacteria</taxon>
        <taxon>Pseudomonadati</taxon>
        <taxon>Pseudomonadota</taxon>
        <taxon>Gammaproteobacteria</taxon>
        <taxon>Pasteurellales</taxon>
        <taxon>Pasteurellaceae</taxon>
        <taxon>Actinobacillus</taxon>
    </lineage>
</organism>
<accession>A0ABP2GUG4</accession>
<reference evidence="1 2" key="1">
    <citation type="journal article" date="2010" name="Vet. Microbiol.">
        <title>Production of haemolysins by strains of the Actinobacillus minor/porcitonsillarum complex.</title>
        <authorList>
            <person name="Arya G."/>
            <person name="Niven D.F."/>
        </authorList>
    </citation>
    <scope>NUCLEOTIDE SEQUENCE [LARGE SCALE GENOMIC DNA]</scope>
    <source>
        <strain evidence="2">strain 202</strain>
    </source>
</reference>
<comment type="caution">
    <text evidence="1">The sequence shown here is derived from an EMBL/GenBank/DDBJ whole genome shotgun (WGS) entry which is preliminary data.</text>
</comment>
<sequence>MKSAEKPTTALDLENITAWVESTRTLLADPPKLSRLLSFLPVK</sequence>
<proteinExistence type="predicted"/>